<evidence type="ECO:0000313" key="5">
    <source>
        <dbReference type="EMBL" id="KAL3394992.1"/>
    </source>
</evidence>
<evidence type="ECO:0000313" key="6">
    <source>
        <dbReference type="Proteomes" id="UP001627154"/>
    </source>
</evidence>
<dbReference type="InterPro" id="IPR005139">
    <property type="entry name" value="PCRF"/>
</dbReference>
<keyword evidence="2" id="KW-0488">Methylation</keyword>
<evidence type="ECO:0000256" key="3">
    <source>
        <dbReference type="ARBA" id="ARBA00022917"/>
    </source>
</evidence>
<dbReference type="Gene3D" id="3.30.70.1660">
    <property type="match status" value="1"/>
</dbReference>
<dbReference type="AlphaFoldDB" id="A0ABD2WR79"/>
<reference evidence="5 6" key="1">
    <citation type="journal article" date="2024" name="bioRxiv">
        <title>A reference genome for Trichogramma kaykai: A tiny desert-dwelling parasitoid wasp with competing sex-ratio distorters.</title>
        <authorList>
            <person name="Culotta J."/>
            <person name="Lindsey A.R."/>
        </authorList>
    </citation>
    <scope>NUCLEOTIDE SEQUENCE [LARGE SCALE GENOMIC DNA]</scope>
    <source>
        <strain evidence="5 6">KSX58</strain>
    </source>
</reference>
<evidence type="ECO:0000259" key="4">
    <source>
        <dbReference type="SMART" id="SM00937"/>
    </source>
</evidence>
<evidence type="ECO:0000256" key="2">
    <source>
        <dbReference type="ARBA" id="ARBA00022481"/>
    </source>
</evidence>
<keyword evidence="6" id="KW-1185">Reference proteome</keyword>
<dbReference type="PANTHER" id="PTHR43804:SF7">
    <property type="entry name" value="LD18447P"/>
    <property type="match status" value="1"/>
</dbReference>
<dbReference type="Gene3D" id="3.30.160.20">
    <property type="match status" value="1"/>
</dbReference>
<comment type="similarity">
    <text evidence="1">Belongs to the prokaryotic/mitochondrial release factor family.</text>
</comment>
<organism evidence="5 6">
    <name type="scientific">Trichogramma kaykai</name>
    <dbReference type="NCBI Taxonomy" id="54128"/>
    <lineage>
        <taxon>Eukaryota</taxon>
        <taxon>Metazoa</taxon>
        <taxon>Ecdysozoa</taxon>
        <taxon>Arthropoda</taxon>
        <taxon>Hexapoda</taxon>
        <taxon>Insecta</taxon>
        <taxon>Pterygota</taxon>
        <taxon>Neoptera</taxon>
        <taxon>Endopterygota</taxon>
        <taxon>Hymenoptera</taxon>
        <taxon>Apocrita</taxon>
        <taxon>Proctotrupomorpha</taxon>
        <taxon>Chalcidoidea</taxon>
        <taxon>Trichogrammatidae</taxon>
        <taxon>Trichogramma</taxon>
    </lineage>
</organism>
<dbReference type="SUPFAM" id="SSF75620">
    <property type="entry name" value="Release factor"/>
    <property type="match status" value="1"/>
</dbReference>
<name>A0ABD2WR79_9HYME</name>
<dbReference type="PANTHER" id="PTHR43804">
    <property type="entry name" value="LD18447P"/>
    <property type="match status" value="1"/>
</dbReference>
<keyword evidence="3" id="KW-0648">Protein biosynthesis</keyword>
<accession>A0ABD2WR79</accession>
<evidence type="ECO:0000256" key="1">
    <source>
        <dbReference type="ARBA" id="ARBA00010835"/>
    </source>
</evidence>
<gene>
    <name evidence="5" type="ORF">TKK_010971</name>
</gene>
<comment type="caution">
    <text evidence="5">The sequence shown here is derived from an EMBL/GenBank/DDBJ whole genome shotgun (WGS) entry which is preliminary data.</text>
</comment>
<proteinExistence type="inferred from homology"/>
<dbReference type="InterPro" id="IPR045853">
    <property type="entry name" value="Pep_chain_release_fac_I_sf"/>
</dbReference>
<feature type="domain" description="Peptide chain release factor" evidence="4">
    <location>
        <begin position="105"/>
        <end position="221"/>
    </location>
</feature>
<dbReference type="Proteomes" id="UP001627154">
    <property type="component" value="Unassembled WGS sequence"/>
</dbReference>
<dbReference type="InterPro" id="IPR050057">
    <property type="entry name" value="Prokaryotic/Mito_RF"/>
</dbReference>
<dbReference type="FunFam" id="3.30.160.20:FF:000004">
    <property type="entry name" value="Peptide chain release factor 1"/>
    <property type="match status" value="1"/>
</dbReference>
<dbReference type="GO" id="GO:0006412">
    <property type="term" value="P:translation"/>
    <property type="evidence" value="ECO:0007669"/>
    <property type="project" value="UniProtKB-KW"/>
</dbReference>
<dbReference type="InterPro" id="IPR000352">
    <property type="entry name" value="Pep_chain_release_fac_I"/>
</dbReference>
<dbReference type="SMART" id="SM00937">
    <property type="entry name" value="PCRF"/>
    <property type="match status" value="1"/>
</dbReference>
<dbReference type="Pfam" id="PF00472">
    <property type="entry name" value="RF-1"/>
    <property type="match status" value="1"/>
</dbReference>
<dbReference type="GO" id="GO:0005737">
    <property type="term" value="C:cytoplasm"/>
    <property type="evidence" value="ECO:0007669"/>
    <property type="project" value="UniProtKB-ARBA"/>
</dbReference>
<protein>
    <recommendedName>
        <fullName evidence="4">Peptide chain release factor domain-containing protein</fullName>
    </recommendedName>
</protein>
<dbReference type="Pfam" id="PF03462">
    <property type="entry name" value="PCRF"/>
    <property type="match status" value="1"/>
</dbReference>
<sequence>MNKIARKVFCRRKEIGSIWESFCRAKTIHRAFNPHSPSFLAEPFNNRQFSSIAELSVPESAVKKLLNHLVDAHSNGSTTDFEDLIQFYPIKTLLDERITILENVESLKELESDPEVKKLAEEEKLSNQKRLAEIDDKLVDLVYNHIDVENHNDVILELTAGVGGQESMLFLKELMEMYIKYLGYLGYNFDILDLDQASQGGTRHGSLMISGQGCYQKLKHEAGVHRVQRVPATERSGRIHTSVVSVGVLPQPSEIEVYIDPKDIRVDVMRASGAGGQHVNVTNSACRITHLPTGTVAECQVHRSQLRNREMAMVKLRAKLYEQQMSIQTENFTSLRRQQMGLGLRHEKIRTYNYPQDRITDHRLKNGSLHNLKGFLEGGRLLEELHDRLSQDLRCKLLLEATKYL</sequence>
<dbReference type="EMBL" id="JBJJXI010000087">
    <property type="protein sequence ID" value="KAL3394992.1"/>
    <property type="molecule type" value="Genomic_DNA"/>
</dbReference>